<gene>
    <name evidence="3" type="ORF">GCM10009681_24250</name>
</gene>
<organism evidence="3 4">
    <name type="scientific">Luedemannella helvata</name>
    <dbReference type="NCBI Taxonomy" id="349315"/>
    <lineage>
        <taxon>Bacteria</taxon>
        <taxon>Bacillati</taxon>
        <taxon>Actinomycetota</taxon>
        <taxon>Actinomycetes</taxon>
        <taxon>Micromonosporales</taxon>
        <taxon>Micromonosporaceae</taxon>
        <taxon>Luedemannella</taxon>
    </lineage>
</organism>
<comment type="caution">
    <text evidence="3">The sequence shown here is derived from an EMBL/GenBank/DDBJ whole genome shotgun (WGS) entry which is preliminary data.</text>
</comment>
<reference evidence="4" key="1">
    <citation type="journal article" date="2019" name="Int. J. Syst. Evol. Microbiol.">
        <title>The Global Catalogue of Microorganisms (GCM) 10K type strain sequencing project: providing services to taxonomists for standard genome sequencing and annotation.</title>
        <authorList>
            <consortium name="The Broad Institute Genomics Platform"/>
            <consortium name="The Broad Institute Genome Sequencing Center for Infectious Disease"/>
            <person name="Wu L."/>
            <person name="Ma J."/>
        </authorList>
    </citation>
    <scope>NUCLEOTIDE SEQUENCE [LARGE SCALE GENOMIC DNA]</scope>
    <source>
        <strain evidence="4">JCM 13249</strain>
    </source>
</reference>
<name>A0ABP4WDS4_9ACTN</name>
<dbReference type="PROSITE" id="PS51257">
    <property type="entry name" value="PROKAR_LIPOPROTEIN"/>
    <property type="match status" value="1"/>
</dbReference>
<dbReference type="EMBL" id="BAAALS010000010">
    <property type="protein sequence ID" value="GAA1752477.1"/>
    <property type="molecule type" value="Genomic_DNA"/>
</dbReference>
<accession>A0ABP4WDS4</accession>
<protein>
    <recommendedName>
        <fullName evidence="5">DUF3558 domain-containing protein</fullName>
    </recommendedName>
</protein>
<evidence type="ECO:0000313" key="3">
    <source>
        <dbReference type="EMBL" id="GAA1752477.1"/>
    </source>
</evidence>
<keyword evidence="4" id="KW-1185">Reference proteome</keyword>
<evidence type="ECO:0008006" key="5">
    <source>
        <dbReference type="Google" id="ProtNLM"/>
    </source>
</evidence>
<feature type="compositionally biased region" description="Gly residues" evidence="1">
    <location>
        <begin position="33"/>
        <end position="48"/>
    </location>
</feature>
<feature type="signal peptide" evidence="2">
    <location>
        <begin position="1"/>
        <end position="28"/>
    </location>
</feature>
<dbReference type="Proteomes" id="UP001500655">
    <property type="component" value="Unassembled WGS sequence"/>
</dbReference>
<evidence type="ECO:0000256" key="2">
    <source>
        <dbReference type="SAM" id="SignalP"/>
    </source>
</evidence>
<feature type="chain" id="PRO_5046413740" description="DUF3558 domain-containing protein" evidence="2">
    <location>
        <begin position="29"/>
        <end position="191"/>
    </location>
</feature>
<evidence type="ECO:0000313" key="4">
    <source>
        <dbReference type="Proteomes" id="UP001500655"/>
    </source>
</evidence>
<evidence type="ECO:0000256" key="1">
    <source>
        <dbReference type="SAM" id="MobiDB-lite"/>
    </source>
</evidence>
<sequence length="191" mass="19588">MRRHITRWTPVALIPVALTALLAGCSGAAPDPGNGGGQGGGAAAGSGNGDAAAAPPVKDADCSALLTDKQVQKATGLKDIALQAASGQEKQGEQFCPYRSETYNLTVIVGVFKGGGFDTTYVDMEKTANMQNPQKVTGLGDAAAWADAMSTLVVRKGQTGISVMLQNANKTNVKDPKKTSTEVAKLVIGKI</sequence>
<dbReference type="RefSeq" id="WP_344080271.1">
    <property type="nucleotide sequence ID" value="NZ_BAAALS010000010.1"/>
</dbReference>
<feature type="region of interest" description="Disordered" evidence="1">
    <location>
        <begin position="33"/>
        <end position="55"/>
    </location>
</feature>
<proteinExistence type="predicted"/>
<keyword evidence="2" id="KW-0732">Signal</keyword>